<dbReference type="InterPro" id="IPR007712">
    <property type="entry name" value="RelE/ParE_toxin"/>
</dbReference>
<reference evidence="2 3" key="1">
    <citation type="submission" date="2024-09" db="EMBL/GenBank/DDBJ databases">
        <title>Floridaenema gen nov. (Aerosakkonemataceae, Aerosakkonematales ord. nov., Cyanobacteria) from benthic tropical and subtropical fresh waters, with the description of four new species.</title>
        <authorList>
            <person name="Moretto J.A."/>
            <person name="Berthold D.E."/>
            <person name="Lefler F.W."/>
            <person name="Huang I.-S."/>
            <person name="Laughinghouse H. IV."/>
        </authorList>
    </citation>
    <scope>NUCLEOTIDE SEQUENCE [LARGE SCALE GENOMIC DNA]</scope>
    <source>
        <strain evidence="2 3">BLCC-F167</strain>
    </source>
</reference>
<dbReference type="Proteomes" id="UP001576780">
    <property type="component" value="Unassembled WGS sequence"/>
</dbReference>
<dbReference type="SUPFAM" id="SSF143011">
    <property type="entry name" value="RelE-like"/>
    <property type="match status" value="1"/>
</dbReference>
<dbReference type="RefSeq" id="WP_413278646.1">
    <property type="nucleotide sequence ID" value="NZ_JBHFNT010000144.1"/>
</dbReference>
<keyword evidence="1" id="KW-1277">Toxin-antitoxin system</keyword>
<comment type="caution">
    <text evidence="2">The sequence shown here is derived from an EMBL/GenBank/DDBJ whole genome shotgun (WGS) entry which is preliminary data.</text>
</comment>
<gene>
    <name evidence="2" type="ORF">ACE1CA_17120</name>
</gene>
<dbReference type="PANTHER" id="PTHR38813:SF1">
    <property type="entry name" value="TOXIN RELE1-RELATED"/>
    <property type="match status" value="1"/>
</dbReference>
<protein>
    <submittedName>
        <fullName evidence="2">Type II toxin-antitoxin system RelE/ParE family toxin</fullName>
    </submittedName>
</protein>
<proteinExistence type="predicted"/>
<keyword evidence="3" id="KW-1185">Reference proteome</keyword>
<dbReference type="InterPro" id="IPR052747">
    <property type="entry name" value="TA_system_RelE_toxin"/>
</dbReference>
<evidence type="ECO:0000256" key="1">
    <source>
        <dbReference type="ARBA" id="ARBA00022649"/>
    </source>
</evidence>
<name>A0ABV4WME1_9CYAN</name>
<dbReference type="Gene3D" id="3.30.2310.20">
    <property type="entry name" value="RelE-like"/>
    <property type="match status" value="1"/>
</dbReference>
<accession>A0ABV4WME1</accession>
<evidence type="ECO:0000313" key="3">
    <source>
        <dbReference type="Proteomes" id="UP001576780"/>
    </source>
</evidence>
<dbReference type="EMBL" id="JBHFNT010000144">
    <property type="protein sequence ID" value="MFB2836258.1"/>
    <property type="molecule type" value="Genomic_DNA"/>
</dbReference>
<sequence>MTNEDYTIRFKNSAAKELRSLDINLQVRIAEEIDRLSLEPRPEGVVKLKGSDFYRIRIGDYRVVYIIDDRERIVLIVLVRHRRDAYRG</sequence>
<organism evidence="2 3">
    <name type="scientific">Floridaenema evergladense BLCC-F167</name>
    <dbReference type="NCBI Taxonomy" id="3153639"/>
    <lineage>
        <taxon>Bacteria</taxon>
        <taxon>Bacillati</taxon>
        <taxon>Cyanobacteriota</taxon>
        <taxon>Cyanophyceae</taxon>
        <taxon>Oscillatoriophycideae</taxon>
        <taxon>Aerosakkonematales</taxon>
        <taxon>Aerosakkonemataceae</taxon>
        <taxon>Floridanema</taxon>
        <taxon>Floridanema evergladense</taxon>
    </lineage>
</organism>
<dbReference type="InterPro" id="IPR035093">
    <property type="entry name" value="RelE/ParE_toxin_dom_sf"/>
</dbReference>
<dbReference type="PANTHER" id="PTHR38813">
    <property type="match status" value="1"/>
</dbReference>
<dbReference type="Pfam" id="PF05016">
    <property type="entry name" value="ParE_toxin"/>
    <property type="match status" value="1"/>
</dbReference>
<evidence type="ECO:0000313" key="2">
    <source>
        <dbReference type="EMBL" id="MFB2836258.1"/>
    </source>
</evidence>